<protein>
    <submittedName>
        <fullName evidence="2">Uncharacterized protein</fullName>
    </submittedName>
</protein>
<reference evidence="2" key="1">
    <citation type="journal article" date="2024" name="Syst. Appl. Microbiol.">
        <title>First single-strain enrichments of Electrothrix cable bacteria, description of E. aestuarii sp. nov. and E. rattekaaiensis sp. nov., and proposal of a cable bacteria taxonomy following the rules of the SeqCode.</title>
        <authorList>
            <person name="Plum-Jensen L.E."/>
            <person name="Schramm A."/>
            <person name="Marshall I.P.G."/>
        </authorList>
    </citation>
    <scope>NUCLEOTIDE SEQUENCE</scope>
    <source>
        <strain evidence="2">Rat1</strain>
    </source>
</reference>
<organism evidence="2">
    <name type="scientific">Candidatus Electrothrix aestuarii</name>
    <dbReference type="NCBI Taxonomy" id="3062594"/>
    <lineage>
        <taxon>Bacteria</taxon>
        <taxon>Pseudomonadati</taxon>
        <taxon>Thermodesulfobacteriota</taxon>
        <taxon>Desulfobulbia</taxon>
        <taxon>Desulfobulbales</taxon>
        <taxon>Desulfobulbaceae</taxon>
        <taxon>Candidatus Electrothrix</taxon>
    </lineage>
</organism>
<reference evidence="2" key="2">
    <citation type="submission" date="2024-06" db="EMBL/GenBank/DDBJ databases">
        <authorList>
            <person name="Plum-Jensen L.E."/>
            <person name="Schramm A."/>
            <person name="Marshall I.P.G."/>
        </authorList>
    </citation>
    <scope>NUCLEOTIDE SEQUENCE</scope>
    <source>
        <strain evidence="2">Rat1</strain>
    </source>
</reference>
<evidence type="ECO:0000256" key="1">
    <source>
        <dbReference type="SAM" id="Phobius"/>
    </source>
</evidence>
<gene>
    <name evidence="2" type="ORF">Q3M24_15605</name>
</gene>
<dbReference type="EMBL" id="CP159373">
    <property type="protein sequence ID" value="XCN71725.1"/>
    <property type="molecule type" value="Genomic_DNA"/>
</dbReference>
<dbReference type="KEGG" id="eaj:Q3M24_15605"/>
<accession>A0AAU8LSC5</accession>
<sequence>MDAKLSLHDDEIAEEDIQELVFSLMRSLNQETDVTASLPEQTGGFGTKGDAVTIGDIFIAALSSGTVVALLQVLKSYVERKPTLRIEIERPDGNKVTIAAEYLAPNQIEQTTQAVQQLCEHSGDVGNG</sequence>
<keyword evidence="1" id="KW-0472">Membrane</keyword>
<proteinExistence type="predicted"/>
<dbReference type="Pfam" id="PF19953">
    <property type="entry name" value="EACC1"/>
    <property type="match status" value="1"/>
</dbReference>
<evidence type="ECO:0000313" key="2">
    <source>
        <dbReference type="EMBL" id="XCN71725.1"/>
    </source>
</evidence>
<keyword evidence="1" id="KW-1133">Transmembrane helix</keyword>
<dbReference type="InterPro" id="IPR045428">
    <property type="entry name" value="EACC1"/>
</dbReference>
<name>A0AAU8LSC5_9BACT</name>
<dbReference type="AlphaFoldDB" id="A0AAU8LSC5"/>
<keyword evidence="1" id="KW-0812">Transmembrane</keyword>
<feature type="transmembrane region" description="Helical" evidence="1">
    <location>
        <begin position="57"/>
        <end position="78"/>
    </location>
</feature>